<organism evidence="1 2">
    <name type="scientific">Poriferisphaera corsica</name>
    <dbReference type="NCBI Taxonomy" id="2528020"/>
    <lineage>
        <taxon>Bacteria</taxon>
        <taxon>Pseudomonadati</taxon>
        <taxon>Planctomycetota</taxon>
        <taxon>Phycisphaerae</taxon>
        <taxon>Phycisphaerales</taxon>
        <taxon>Phycisphaeraceae</taxon>
        <taxon>Poriferisphaera</taxon>
    </lineage>
</organism>
<gene>
    <name evidence="1" type="ORF">KS4_07870</name>
</gene>
<reference evidence="1 2" key="1">
    <citation type="submission" date="2019-02" db="EMBL/GenBank/DDBJ databases">
        <title>Deep-cultivation of Planctomycetes and their phenomic and genomic characterization uncovers novel biology.</title>
        <authorList>
            <person name="Wiegand S."/>
            <person name="Jogler M."/>
            <person name="Boedeker C."/>
            <person name="Pinto D."/>
            <person name="Vollmers J."/>
            <person name="Rivas-Marin E."/>
            <person name="Kohn T."/>
            <person name="Peeters S.H."/>
            <person name="Heuer A."/>
            <person name="Rast P."/>
            <person name="Oberbeckmann S."/>
            <person name="Bunk B."/>
            <person name="Jeske O."/>
            <person name="Meyerdierks A."/>
            <person name="Storesund J.E."/>
            <person name="Kallscheuer N."/>
            <person name="Luecker S."/>
            <person name="Lage O.M."/>
            <person name="Pohl T."/>
            <person name="Merkel B.J."/>
            <person name="Hornburger P."/>
            <person name="Mueller R.-W."/>
            <person name="Bruemmer F."/>
            <person name="Labrenz M."/>
            <person name="Spormann A.M."/>
            <person name="Op den Camp H."/>
            <person name="Overmann J."/>
            <person name="Amann R."/>
            <person name="Jetten M.S.M."/>
            <person name="Mascher T."/>
            <person name="Medema M.H."/>
            <person name="Devos D.P."/>
            <person name="Kaster A.-K."/>
            <person name="Ovreas L."/>
            <person name="Rohde M."/>
            <person name="Galperin M.Y."/>
            <person name="Jogler C."/>
        </authorList>
    </citation>
    <scope>NUCLEOTIDE SEQUENCE [LARGE SCALE GENOMIC DNA]</scope>
    <source>
        <strain evidence="1 2">KS4</strain>
    </source>
</reference>
<dbReference type="EMBL" id="CP036425">
    <property type="protein sequence ID" value="QDU32753.1"/>
    <property type="molecule type" value="Genomic_DNA"/>
</dbReference>
<dbReference type="RefSeq" id="WP_145074820.1">
    <property type="nucleotide sequence ID" value="NZ_CP036425.1"/>
</dbReference>
<accession>A0A517YR99</accession>
<evidence type="ECO:0000313" key="2">
    <source>
        <dbReference type="Proteomes" id="UP000317369"/>
    </source>
</evidence>
<keyword evidence="2" id="KW-1185">Reference proteome</keyword>
<proteinExistence type="predicted"/>
<dbReference type="KEGG" id="pcor:KS4_07870"/>
<dbReference type="AlphaFoldDB" id="A0A517YR99"/>
<dbReference type="Proteomes" id="UP000317369">
    <property type="component" value="Chromosome"/>
</dbReference>
<protein>
    <submittedName>
        <fullName evidence="1">Uncharacterized protein</fullName>
    </submittedName>
</protein>
<sequence length="123" mass="13501">MNSSESKYEPLPADQITWAALLGQWVEFARSAVALPSNDEGARMKDSIADVIMLQAVWFALESLSGLSTDEQALGLNRAALLIKKHKANLVSRYTEIQMPHSMSQLISDAESSYSKAKSADKE</sequence>
<dbReference type="OrthoDB" id="9869549at2"/>
<name>A0A517YR99_9BACT</name>
<evidence type="ECO:0000313" key="1">
    <source>
        <dbReference type="EMBL" id="QDU32753.1"/>
    </source>
</evidence>